<dbReference type="Proteomes" id="UP000887458">
    <property type="component" value="Unassembled WGS sequence"/>
</dbReference>
<keyword evidence="1" id="KW-1133">Transmembrane helix</keyword>
<organism evidence="2 3">
    <name type="scientific">Dermatophagoides pteronyssinus</name>
    <name type="common">European house dust mite</name>
    <dbReference type="NCBI Taxonomy" id="6956"/>
    <lineage>
        <taxon>Eukaryota</taxon>
        <taxon>Metazoa</taxon>
        <taxon>Ecdysozoa</taxon>
        <taxon>Arthropoda</taxon>
        <taxon>Chelicerata</taxon>
        <taxon>Arachnida</taxon>
        <taxon>Acari</taxon>
        <taxon>Acariformes</taxon>
        <taxon>Sarcoptiformes</taxon>
        <taxon>Astigmata</taxon>
        <taxon>Psoroptidia</taxon>
        <taxon>Analgoidea</taxon>
        <taxon>Pyroglyphidae</taxon>
        <taxon>Dermatophagoidinae</taxon>
        <taxon>Dermatophagoides</taxon>
    </lineage>
</organism>
<gene>
    <name evidence="2" type="ORF">DERP_003297</name>
</gene>
<feature type="transmembrane region" description="Helical" evidence="1">
    <location>
        <begin position="15"/>
        <end position="31"/>
    </location>
</feature>
<protein>
    <submittedName>
        <fullName evidence="2">Uncharacterized protein</fullName>
    </submittedName>
</protein>
<accession>A0ABQ8JJN7</accession>
<reference evidence="2 3" key="1">
    <citation type="journal article" date="2018" name="J. Allergy Clin. Immunol.">
        <title>High-quality assembly of Dermatophagoides pteronyssinus genome and transcriptome reveals a wide range of novel allergens.</title>
        <authorList>
            <person name="Liu X.Y."/>
            <person name="Yang K.Y."/>
            <person name="Wang M.Q."/>
            <person name="Kwok J.S."/>
            <person name="Zeng X."/>
            <person name="Yang Z."/>
            <person name="Xiao X.J."/>
            <person name="Lau C.P."/>
            <person name="Li Y."/>
            <person name="Huang Z.M."/>
            <person name="Ba J.G."/>
            <person name="Yim A.K."/>
            <person name="Ouyang C.Y."/>
            <person name="Ngai S.M."/>
            <person name="Chan T.F."/>
            <person name="Leung E.L."/>
            <person name="Liu L."/>
            <person name="Liu Z.G."/>
            <person name="Tsui S.K."/>
        </authorList>
    </citation>
    <scope>NUCLEOTIDE SEQUENCE [LARGE SCALE GENOMIC DNA]</scope>
    <source>
        <strain evidence="2">Derp</strain>
    </source>
</reference>
<evidence type="ECO:0000313" key="2">
    <source>
        <dbReference type="EMBL" id="KAH9422620.1"/>
    </source>
</evidence>
<keyword evidence="1" id="KW-0472">Membrane</keyword>
<keyword evidence="3" id="KW-1185">Reference proteome</keyword>
<comment type="caution">
    <text evidence="2">The sequence shown here is derived from an EMBL/GenBank/DDBJ whole genome shotgun (WGS) entry which is preliminary data.</text>
</comment>
<name>A0ABQ8JJN7_DERPT</name>
<proteinExistence type="predicted"/>
<sequence length="60" mass="7270">MNNWEHKNYYISREFRYRILFVIVFIVKSILTNTFNCNSMNVNFDDEGHHCPKKSKVVND</sequence>
<dbReference type="EMBL" id="NJHN03000036">
    <property type="protein sequence ID" value="KAH9422620.1"/>
    <property type="molecule type" value="Genomic_DNA"/>
</dbReference>
<keyword evidence="1" id="KW-0812">Transmembrane</keyword>
<evidence type="ECO:0000313" key="3">
    <source>
        <dbReference type="Proteomes" id="UP000887458"/>
    </source>
</evidence>
<reference evidence="2 3" key="2">
    <citation type="journal article" date="2022" name="Mol. Biol. Evol.">
        <title>Comparative Genomics Reveals Insights into the Divergent Evolution of Astigmatic Mites and Household Pest Adaptations.</title>
        <authorList>
            <person name="Xiong Q."/>
            <person name="Wan A.T."/>
            <person name="Liu X."/>
            <person name="Fung C.S."/>
            <person name="Xiao X."/>
            <person name="Malainual N."/>
            <person name="Hou J."/>
            <person name="Wang L."/>
            <person name="Wang M."/>
            <person name="Yang K.Y."/>
            <person name="Cui Y."/>
            <person name="Leung E.L."/>
            <person name="Nong W."/>
            <person name="Shin S.K."/>
            <person name="Au S.W."/>
            <person name="Jeong K.Y."/>
            <person name="Chew F.T."/>
            <person name="Hui J.H."/>
            <person name="Leung T.F."/>
            <person name="Tungtrongchitr A."/>
            <person name="Zhong N."/>
            <person name="Liu Z."/>
            <person name="Tsui S.K."/>
        </authorList>
    </citation>
    <scope>NUCLEOTIDE SEQUENCE [LARGE SCALE GENOMIC DNA]</scope>
    <source>
        <strain evidence="2">Derp</strain>
    </source>
</reference>
<evidence type="ECO:0000256" key="1">
    <source>
        <dbReference type="SAM" id="Phobius"/>
    </source>
</evidence>